<feature type="region of interest" description="Disordered" evidence="1">
    <location>
        <begin position="1"/>
        <end position="48"/>
    </location>
</feature>
<reference evidence="2 3" key="1">
    <citation type="submission" date="2016-03" db="EMBL/GenBank/DDBJ databases">
        <title>Whole genome sequencing of Grifola frondosa 9006-11.</title>
        <authorList>
            <person name="Min B."/>
            <person name="Park H."/>
            <person name="Kim J.-G."/>
            <person name="Cho H."/>
            <person name="Oh Y.-L."/>
            <person name="Kong W.-S."/>
            <person name="Choi I.-G."/>
        </authorList>
    </citation>
    <scope>NUCLEOTIDE SEQUENCE [LARGE SCALE GENOMIC DNA]</scope>
    <source>
        <strain evidence="2 3">9006-11</strain>
    </source>
</reference>
<evidence type="ECO:0000256" key="1">
    <source>
        <dbReference type="SAM" id="MobiDB-lite"/>
    </source>
</evidence>
<gene>
    <name evidence="2" type="ORF">A0H81_03707</name>
</gene>
<protein>
    <submittedName>
        <fullName evidence="2">Uncharacterized protein</fullName>
    </submittedName>
</protein>
<comment type="caution">
    <text evidence="2">The sequence shown here is derived from an EMBL/GenBank/DDBJ whole genome shotgun (WGS) entry which is preliminary data.</text>
</comment>
<dbReference type="EMBL" id="LUGG01000003">
    <property type="protein sequence ID" value="OBZ76564.1"/>
    <property type="molecule type" value="Genomic_DNA"/>
</dbReference>
<organism evidence="2 3">
    <name type="scientific">Grifola frondosa</name>
    <name type="common">Maitake</name>
    <name type="synonym">Polyporus frondosus</name>
    <dbReference type="NCBI Taxonomy" id="5627"/>
    <lineage>
        <taxon>Eukaryota</taxon>
        <taxon>Fungi</taxon>
        <taxon>Dikarya</taxon>
        <taxon>Basidiomycota</taxon>
        <taxon>Agaricomycotina</taxon>
        <taxon>Agaricomycetes</taxon>
        <taxon>Polyporales</taxon>
        <taxon>Grifolaceae</taxon>
        <taxon>Grifola</taxon>
    </lineage>
</organism>
<proteinExistence type="predicted"/>
<keyword evidence="3" id="KW-1185">Reference proteome</keyword>
<accession>A0A1C7MNN5</accession>
<evidence type="ECO:0000313" key="2">
    <source>
        <dbReference type="EMBL" id="OBZ76564.1"/>
    </source>
</evidence>
<feature type="compositionally biased region" description="Acidic residues" evidence="1">
    <location>
        <begin position="16"/>
        <end position="27"/>
    </location>
</feature>
<sequence length="211" mass="24196">MDEELDVEAFEKGFGSDEDGYEDEDEHEHEYEYKYEREREREEEDESSCLNITPLELYGEWVLSDERDGTSHHMWKCSLCDDKQPQPPSVAMCTQHENSMKHRDLLEQKALCMLHSDTTSPLNAVNARFSQDLVQSATRSLLTFLTSHISSEHAAVCSLSSLPQLNWGLFEASEDSSLTPSQKEHAVKLIALTLLDRFDEEFIESENDDGE</sequence>
<name>A0A1C7MNN5_GRIFR</name>
<evidence type="ECO:0000313" key="3">
    <source>
        <dbReference type="Proteomes" id="UP000092993"/>
    </source>
</evidence>
<feature type="compositionally biased region" description="Basic and acidic residues" evidence="1">
    <location>
        <begin position="28"/>
        <end position="40"/>
    </location>
</feature>
<dbReference type="AlphaFoldDB" id="A0A1C7MNN5"/>
<dbReference type="Proteomes" id="UP000092993">
    <property type="component" value="Unassembled WGS sequence"/>
</dbReference>